<dbReference type="EMBL" id="CM046106">
    <property type="protein sequence ID" value="KAI8436152.1"/>
    <property type="molecule type" value="Genomic_DNA"/>
</dbReference>
<sequence>MIYEFSYCSCAFACTEPCNSDQKPVCCDAGCIWFCRLIWTIMTIAFCYYFAYSLISDAKLKFGLFVYM</sequence>
<reference evidence="1 2" key="1">
    <citation type="journal article" date="2022" name="Genome Biol. Evol.">
        <title>The Spruce Budworm Genome: Reconstructing the Evolutionary History of Antifreeze Proteins.</title>
        <authorList>
            <person name="Beliveau C."/>
            <person name="Gagne P."/>
            <person name="Picq S."/>
            <person name="Vernygora O."/>
            <person name="Keeling C.I."/>
            <person name="Pinkney K."/>
            <person name="Doucet D."/>
            <person name="Wen F."/>
            <person name="Johnston J.S."/>
            <person name="Maaroufi H."/>
            <person name="Boyle B."/>
            <person name="Laroche J."/>
            <person name="Dewar K."/>
            <person name="Juretic N."/>
            <person name="Blackburn G."/>
            <person name="Nisole A."/>
            <person name="Brunet B."/>
            <person name="Brandao M."/>
            <person name="Lumley L."/>
            <person name="Duan J."/>
            <person name="Quan G."/>
            <person name="Lucarotti C.J."/>
            <person name="Roe A.D."/>
            <person name="Sperling F.A.H."/>
            <person name="Levesque R.C."/>
            <person name="Cusson M."/>
        </authorList>
    </citation>
    <scope>NUCLEOTIDE SEQUENCE [LARGE SCALE GENOMIC DNA]</scope>
    <source>
        <strain evidence="1">Glfc:IPQL:Cfum</strain>
    </source>
</reference>
<gene>
    <name evidence="1" type="ORF">MSG28_004241</name>
</gene>
<dbReference type="Proteomes" id="UP001064048">
    <property type="component" value="Chromosome 6"/>
</dbReference>
<evidence type="ECO:0000313" key="2">
    <source>
        <dbReference type="Proteomes" id="UP001064048"/>
    </source>
</evidence>
<organism evidence="1 2">
    <name type="scientific">Choristoneura fumiferana</name>
    <name type="common">Spruce budworm moth</name>
    <name type="synonym">Archips fumiferana</name>
    <dbReference type="NCBI Taxonomy" id="7141"/>
    <lineage>
        <taxon>Eukaryota</taxon>
        <taxon>Metazoa</taxon>
        <taxon>Ecdysozoa</taxon>
        <taxon>Arthropoda</taxon>
        <taxon>Hexapoda</taxon>
        <taxon>Insecta</taxon>
        <taxon>Pterygota</taxon>
        <taxon>Neoptera</taxon>
        <taxon>Endopterygota</taxon>
        <taxon>Lepidoptera</taxon>
        <taxon>Glossata</taxon>
        <taxon>Ditrysia</taxon>
        <taxon>Tortricoidea</taxon>
        <taxon>Tortricidae</taxon>
        <taxon>Tortricinae</taxon>
        <taxon>Choristoneura</taxon>
    </lineage>
</organism>
<name>A0ACC0KI61_CHOFU</name>
<accession>A0ACC0KI61</accession>
<keyword evidence="2" id="KW-1185">Reference proteome</keyword>
<protein>
    <submittedName>
        <fullName evidence="1">Uncharacterized protein</fullName>
    </submittedName>
</protein>
<proteinExistence type="predicted"/>
<comment type="caution">
    <text evidence="1">The sequence shown here is derived from an EMBL/GenBank/DDBJ whole genome shotgun (WGS) entry which is preliminary data.</text>
</comment>
<evidence type="ECO:0000313" key="1">
    <source>
        <dbReference type="EMBL" id="KAI8436152.1"/>
    </source>
</evidence>